<gene>
    <name evidence="13" type="primary">pgeF</name>
    <name evidence="13" type="ORF">GCM10010468_73900</name>
</gene>
<comment type="similarity">
    <text evidence="3">Belongs to the purine nucleoside phosphorylase YfiH/LACC1 family.</text>
</comment>
<accession>A0ABP6QKN2</accession>
<dbReference type="InterPro" id="IPR038371">
    <property type="entry name" value="Cu_polyphenol_OxRdtase_sf"/>
</dbReference>
<name>A0ABP6QKN2_9ACTN</name>
<evidence type="ECO:0000256" key="7">
    <source>
        <dbReference type="ARBA" id="ARBA00022833"/>
    </source>
</evidence>
<comment type="catalytic activity">
    <reaction evidence="9">
        <text>adenosine + H2O + H(+) = inosine + NH4(+)</text>
        <dbReference type="Rhea" id="RHEA:24408"/>
        <dbReference type="ChEBI" id="CHEBI:15377"/>
        <dbReference type="ChEBI" id="CHEBI:15378"/>
        <dbReference type="ChEBI" id="CHEBI:16335"/>
        <dbReference type="ChEBI" id="CHEBI:17596"/>
        <dbReference type="ChEBI" id="CHEBI:28938"/>
        <dbReference type="EC" id="3.5.4.4"/>
    </reaction>
    <physiologicalReaction direction="left-to-right" evidence="9">
        <dbReference type="Rhea" id="RHEA:24409"/>
    </physiologicalReaction>
</comment>
<dbReference type="InterPro" id="IPR011324">
    <property type="entry name" value="Cytotoxic_necrot_fac-like_cat"/>
</dbReference>
<sequence>MRTAVTDRSGGFSAAPYGGRNLGGNVGDDPATVARNREKTAAELGVERLAFMRQIHSARVERLPRGDLPECDAIFTDVPGLALGALGADCPAILVGAENMVGAAHSGRVGTLLGVGPALVEAMRAAGATGPMTALIGPAACGRCYEVPEAMRAEAPEPMRSTTSWGTPALDLRAALAVQLAALDVTVEHDPRCTIEAPELYSYRRDGVTGRFAGLVWLEPA</sequence>
<evidence type="ECO:0000256" key="8">
    <source>
        <dbReference type="ARBA" id="ARBA00023008"/>
    </source>
</evidence>
<keyword evidence="7" id="KW-0862">Zinc</keyword>
<evidence type="ECO:0000256" key="12">
    <source>
        <dbReference type="SAM" id="MobiDB-lite"/>
    </source>
</evidence>
<dbReference type="Pfam" id="PF02578">
    <property type="entry name" value="Cu-oxidase_4"/>
    <property type="match status" value="1"/>
</dbReference>
<keyword evidence="14" id="KW-1185">Reference proteome</keyword>
<evidence type="ECO:0000313" key="13">
    <source>
        <dbReference type="EMBL" id="GAA3238409.1"/>
    </source>
</evidence>
<dbReference type="CDD" id="cd16833">
    <property type="entry name" value="YfiH"/>
    <property type="match status" value="1"/>
</dbReference>
<dbReference type="Proteomes" id="UP001501237">
    <property type="component" value="Unassembled WGS sequence"/>
</dbReference>
<evidence type="ECO:0000256" key="11">
    <source>
        <dbReference type="ARBA" id="ARBA00049893"/>
    </source>
</evidence>
<keyword evidence="8" id="KW-0186">Copper</keyword>
<feature type="region of interest" description="Disordered" evidence="12">
    <location>
        <begin position="1"/>
        <end position="31"/>
    </location>
</feature>
<evidence type="ECO:0000256" key="1">
    <source>
        <dbReference type="ARBA" id="ARBA00000553"/>
    </source>
</evidence>
<reference evidence="14" key="1">
    <citation type="journal article" date="2019" name="Int. J. Syst. Evol. Microbiol.">
        <title>The Global Catalogue of Microorganisms (GCM) 10K type strain sequencing project: providing services to taxonomists for standard genome sequencing and annotation.</title>
        <authorList>
            <consortium name="The Broad Institute Genomics Platform"/>
            <consortium name="The Broad Institute Genome Sequencing Center for Infectious Disease"/>
            <person name="Wu L."/>
            <person name="Ma J."/>
        </authorList>
    </citation>
    <scope>NUCLEOTIDE SEQUENCE [LARGE SCALE GENOMIC DNA]</scope>
    <source>
        <strain evidence="14">JCM 9377</strain>
    </source>
</reference>
<evidence type="ECO:0000313" key="14">
    <source>
        <dbReference type="Proteomes" id="UP001501237"/>
    </source>
</evidence>
<keyword evidence="4" id="KW-0808">Transferase</keyword>
<evidence type="ECO:0000256" key="3">
    <source>
        <dbReference type="ARBA" id="ARBA00007353"/>
    </source>
</evidence>
<evidence type="ECO:0000256" key="4">
    <source>
        <dbReference type="ARBA" id="ARBA00022679"/>
    </source>
</evidence>
<evidence type="ECO:0000256" key="9">
    <source>
        <dbReference type="ARBA" id="ARBA00047989"/>
    </source>
</evidence>
<protein>
    <submittedName>
        <fullName evidence="13">Peptidoglycan editing factor PgeF</fullName>
    </submittedName>
</protein>
<comment type="catalytic activity">
    <reaction evidence="11">
        <text>S-methyl-5'-thioadenosine + phosphate = 5-(methylsulfanyl)-alpha-D-ribose 1-phosphate + adenine</text>
        <dbReference type="Rhea" id="RHEA:11852"/>
        <dbReference type="ChEBI" id="CHEBI:16708"/>
        <dbReference type="ChEBI" id="CHEBI:17509"/>
        <dbReference type="ChEBI" id="CHEBI:43474"/>
        <dbReference type="ChEBI" id="CHEBI:58533"/>
        <dbReference type="EC" id="2.4.2.28"/>
    </reaction>
    <physiologicalReaction direction="left-to-right" evidence="11">
        <dbReference type="Rhea" id="RHEA:11853"/>
    </physiologicalReaction>
</comment>
<dbReference type="Gene3D" id="3.60.140.10">
    <property type="entry name" value="CNF1/YfiH-like putative cysteine hydrolases"/>
    <property type="match status" value="1"/>
</dbReference>
<keyword evidence="6" id="KW-0378">Hydrolase</keyword>
<dbReference type="PANTHER" id="PTHR30616">
    <property type="entry name" value="UNCHARACTERIZED PROTEIN YFIH"/>
    <property type="match status" value="1"/>
</dbReference>
<comment type="catalytic activity">
    <reaction evidence="1">
        <text>inosine + phosphate = alpha-D-ribose 1-phosphate + hypoxanthine</text>
        <dbReference type="Rhea" id="RHEA:27646"/>
        <dbReference type="ChEBI" id="CHEBI:17368"/>
        <dbReference type="ChEBI" id="CHEBI:17596"/>
        <dbReference type="ChEBI" id="CHEBI:43474"/>
        <dbReference type="ChEBI" id="CHEBI:57720"/>
        <dbReference type="EC" id="2.4.2.1"/>
    </reaction>
    <physiologicalReaction direction="left-to-right" evidence="1">
        <dbReference type="Rhea" id="RHEA:27647"/>
    </physiologicalReaction>
</comment>
<proteinExistence type="inferred from homology"/>
<evidence type="ECO:0000256" key="10">
    <source>
        <dbReference type="ARBA" id="ARBA00048968"/>
    </source>
</evidence>
<dbReference type="EMBL" id="BAAAUV010000035">
    <property type="protein sequence ID" value="GAA3238409.1"/>
    <property type="molecule type" value="Genomic_DNA"/>
</dbReference>
<dbReference type="InterPro" id="IPR003730">
    <property type="entry name" value="Cu_polyphenol_OxRdtase"/>
</dbReference>
<comment type="catalytic activity">
    <reaction evidence="10">
        <text>adenosine + phosphate = alpha-D-ribose 1-phosphate + adenine</text>
        <dbReference type="Rhea" id="RHEA:27642"/>
        <dbReference type="ChEBI" id="CHEBI:16335"/>
        <dbReference type="ChEBI" id="CHEBI:16708"/>
        <dbReference type="ChEBI" id="CHEBI:43474"/>
        <dbReference type="ChEBI" id="CHEBI:57720"/>
        <dbReference type="EC" id="2.4.2.1"/>
    </reaction>
    <physiologicalReaction direction="left-to-right" evidence="10">
        <dbReference type="Rhea" id="RHEA:27643"/>
    </physiologicalReaction>
</comment>
<comment type="function">
    <text evidence="2">Purine nucleoside enzyme that catalyzes the phosphorolysis of adenosine and inosine nucleosides, yielding D-ribose 1-phosphate and the respective free bases, adenine and hypoxanthine. Also catalyzes the phosphorolysis of S-methyl-5'-thioadenosine into adenine and S-methyl-5-thio-alpha-D-ribose 1-phosphate. Also has adenosine deaminase activity.</text>
</comment>
<comment type="caution">
    <text evidence="13">The sequence shown here is derived from an EMBL/GenBank/DDBJ whole genome shotgun (WGS) entry which is preliminary data.</text>
</comment>
<evidence type="ECO:0000256" key="2">
    <source>
        <dbReference type="ARBA" id="ARBA00003215"/>
    </source>
</evidence>
<evidence type="ECO:0000256" key="6">
    <source>
        <dbReference type="ARBA" id="ARBA00022801"/>
    </source>
</evidence>
<dbReference type="PANTHER" id="PTHR30616:SF2">
    <property type="entry name" value="PURINE NUCLEOSIDE PHOSPHORYLASE LACC1"/>
    <property type="match status" value="1"/>
</dbReference>
<organism evidence="13 14">
    <name type="scientific">Actinocorallia longicatena</name>
    <dbReference type="NCBI Taxonomy" id="111803"/>
    <lineage>
        <taxon>Bacteria</taxon>
        <taxon>Bacillati</taxon>
        <taxon>Actinomycetota</taxon>
        <taxon>Actinomycetes</taxon>
        <taxon>Streptosporangiales</taxon>
        <taxon>Thermomonosporaceae</taxon>
        <taxon>Actinocorallia</taxon>
    </lineage>
</organism>
<evidence type="ECO:0000256" key="5">
    <source>
        <dbReference type="ARBA" id="ARBA00022723"/>
    </source>
</evidence>
<dbReference type="SUPFAM" id="SSF64438">
    <property type="entry name" value="CNF1/YfiH-like putative cysteine hydrolases"/>
    <property type="match status" value="1"/>
</dbReference>
<keyword evidence="5" id="KW-0479">Metal-binding</keyword>